<feature type="region of interest" description="Disordered" evidence="1">
    <location>
        <begin position="176"/>
        <end position="200"/>
    </location>
</feature>
<gene>
    <name evidence="2" type="ORF">B0H16DRAFT_1626674</name>
</gene>
<name>A0AAD7H4V5_9AGAR</name>
<keyword evidence="3" id="KW-1185">Reference proteome</keyword>
<accession>A0AAD7H4V5</accession>
<sequence>MPGTASVQLPDLLGLSRAFELRTNRHCHTVTSASETWFLSQQNILTDAEKNCPSVLEDWSLGVRLLPDMRPSPAPLGYRFSDGVGFRAAQMQVLSHRQNNTLPSVEAYVDLRTRPQRPPHGLKLSLDDQRWDDLHRSAIDVMQLSTGAINFTLPSSGIIPKFLAAESAFTAEQPVEGETTPASANLRIHPPPEQVSPPLSSDSTLYLRGLKDCIVGTLNWSYETELYFGAKGDEVRQFGWVFLKTKEQE</sequence>
<organism evidence="2 3">
    <name type="scientific">Mycena metata</name>
    <dbReference type="NCBI Taxonomy" id="1033252"/>
    <lineage>
        <taxon>Eukaryota</taxon>
        <taxon>Fungi</taxon>
        <taxon>Dikarya</taxon>
        <taxon>Basidiomycota</taxon>
        <taxon>Agaricomycotina</taxon>
        <taxon>Agaricomycetes</taxon>
        <taxon>Agaricomycetidae</taxon>
        <taxon>Agaricales</taxon>
        <taxon>Marasmiineae</taxon>
        <taxon>Mycenaceae</taxon>
        <taxon>Mycena</taxon>
    </lineage>
</organism>
<proteinExistence type="predicted"/>
<dbReference type="EMBL" id="JARKIB010000379">
    <property type="protein sequence ID" value="KAJ7711994.1"/>
    <property type="molecule type" value="Genomic_DNA"/>
</dbReference>
<evidence type="ECO:0000313" key="3">
    <source>
        <dbReference type="Proteomes" id="UP001215598"/>
    </source>
</evidence>
<evidence type="ECO:0000313" key="2">
    <source>
        <dbReference type="EMBL" id="KAJ7711994.1"/>
    </source>
</evidence>
<reference evidence="2" key="1">
    <citation type="submission" date="2023-03" db="EMBL/GenBank/DDBJ databases">
        <title>Massive genome expansion in bonnet fungi (Mycena s.s.) driven by repeated elements and novel gene families across ecological guilds.</title>
        <authorList>
            <consortium name="Lawrence Berkeley National Laboratory"/>
            <person name="Harder C.B."/>
            <person name="Miyauchi S."/>
            <person name="Viragh M."/>
            <person name="Kuo A."/>
            <person name="Thoen E."/>
            <person name="Andreopoulos B."/>
            <person name="Lu D."/>
            <person name="Skrede I."/>
            <person name="Drula E."/>
            <person name="Henrissat B."/>
            <person name="Morin E."/>
            <person name="Kohler A."/>
            <person name="Barry K."/>
            <person name="LaButti K."/>
            <person name="Morin E."/>
            <person name="Salamov A."/>
            <person name="Lipzen A."/>
            <person name="Mereny Z."/>
            <person name="Hegedus B."/>
            <person name="Baldrian P."/>
            <person name="Stursova M."/>
            <person name="Weitz H."/>
            <person name="Taylor A."/>
            <person name="Grigoriev I.V."/>
            <person name="Nagy L.G."/>
            <person name="Martin F."/>
            <person name="Kauserud H."/>
        </authorList>
    </citation>
    <scope>NUCLEOTIDE SEQUENCE</scope>
    <source>
        <strain evidence="2">CBHHK182m</strain>
    </source>
</reference>
<comment type="caution">
    <text evidence="2">The sequence shown here is derived from an EMBL/GenBank/DDBJ whole genome shotgun (WGS) entry which is preliminary data.</text>
</comment>
<protein>
    <submittedName>
        <fullName evidence="2">Uncharacterized protein</fullName>
    </submittedName>
</protein>
<dbReference type="Proteomes" id="UP001215598">
    <property type="component" value="Unassembled WGS sequence"/>
</dbReference>
<dbReference type="AlphaFoldDB" id="A0AAD7H4V5"/>
<evidence type="ECO:0000256" key="1">
    <source>
        <dbReference type="SAM" id="MobiDB-lite"/>
    </source>
</evidence>